<sequence length="192" mass="20498">MTDQPAARRAMIDSQLRTSGVNDPRTLAAMLQVAREDHLPEARRANAYVDRAVPLGDGRALPAPLFHGRLLQDSDIRAGEKVLIVDSGAGYLPALVEVLGADVTAIAPEDVSKRGSKGDFDVLLIDGAVERFPQQLAKRLAEGARVFTGTVTRGVTRFAMGKAHGGEVALVPLAEMGVPVLAEFAAEEEWSF</sequence>
<dbReference type="RefSeq" id="WP_160617387.1">
    <property type="nucleotide sequence ID" value="NZ_WTYR01000001.1"/>
</dbReference>
<dbReference type="GO" id="GO:0032259">
    <property type="term" value="P:methylation"/>
    <property type="evidence" value="ECO:0007669"/>
    <property type="project" value="UniProtKB-KW"/>
</dbReference>
<dbReference type="AlphaFoldDB" id="A0A6I4U7F5"/>
<dbReference type="InterPro" id="IPR029063">
    <property type="entry name" value="SAM-dependent_MTases_sf"/>
</dbReference>
<dbReference type="EMBL" id="WTYR01000001">
    <property type="protein sequence ID" value="MXP10823.1"/>
    <property type="molecule type" value="Genomic_DNA"/>
</dbReference>
<keyword evidence="4" id="KW-0489">Methyltransferase</keyword>
<evidence type="ECO:0000313" key="5">
    <source>
        <dbReference type="Proteomes" id="UP000429229"/>
    </source>
</evidence>
<evidence type="ECO:0000256" key="3">
    <source>
        <dbReference type="ARBA" id="ARBA00030757"/>
    </source>
</evidence>
<protein>
    <recommendedName>
        <fullName evidence="2">Protein-L-isoaspartate O-methyltransferase</fullName>
    </recommendedName>
    <alternativeName>
        <fullName evidence="3">Protein L-isoaspartyl methyltransferase</fullName>
    </alternativeName>
</protein>
<evidence type="ECO:0000256" key="2">
    <source>
        <dbReference type="ARBA" id="ARBA00013346"/>
    </source>
</evidence>
<keyword evidence="5" id="KW-1185">Reference proteome</keyword>
<dbReference type="SUPFAM" id="SSF53335">
    <property type="entry name" value="S-adenosyl-L-methionine-dependent methyltransferases"/>
    <property type="match status" value="1"/>
</dbReference>
<keyword evidence="4" id="KW-0808">Transferase</keyword>
<dbReference type="GO" id="GO:0005737">
    <property type="term" value="C:cytoplasm"/>
    <property type="evidence" value="ECO:0007669"/>
    <property type="project" value="TreeGrafter"/>
</dbReference>
<comment type="caution">
    <text evidence="4">The sequence shown here is derived from an EMBL/GenBank/DDBJ whole genome shotgun (WGS) entry which is preliminary data.</text>
</comment>
<evidence type="ECO:0000313" key="4">
    <source>
        <dbReference type="EMBL" id="MXP10823.1"/>
    </source>
</evidence>
<dbReference type="GO" id="GO:0004719">
    <property type="term" value="F:protein-L-isoaspartate (D-aspartate) O-methyltransferase activity"/>
    <property type="evidence" value="ECO:0007669"/>
    <property type="project" value="InterPro"/>
</dbReference>
<dbReference type="PANTHER" id="PTHR11579:SF18">
    <property type="entry name" value="PROTEIN-L-ISOASPARTATE O-METHYLTRANSFERASE"/>
    <property type="match status" value="1"/>
</dbReference>
<reference evidence="4 5" key="1">
    <citation type="submission" date="2019-12" db="EMBL/GenBank/DDBJ databases">
        <title>Genomic-based taxomic classification of the family Erythrobacteraceae.</title>
        <authorList>
            <person name="Xu L."/>
        </authorList>
    </citation>
    <scope>NUCLEOTIDE SEQUENCE [LARGE SCALE GENOMIC DNA]</scope>
    <source>
        <strain evidence="4 5">LMG 29519</strain>
    </source>
</reference>
<dbReference type="Pfam" id="PF01135">
    <property type="entry name" value="PCMT"/>
    <property type="match status" value="1"/>
</dbReference>
<dbReference type="Proteomes" id="UP000429229">
    <property type="component" value="Unassembled WGS sequence"/>
</dbReference>
<dbReference type="OrthoDB" id="9798496at2"/>
<name>A0A6I4U7F5_9SPHN</name>
<evidence type="ECO:0000256" key="1">
    <source>
        <dbReference type="ARBA" id="ARBA00005369"/>
    </source>
</evidence>
<organism evidence="4 5">
    <name type="scientific">Alteriqipengyuania halimionae</name>
    <dbReference type="NCBI Taxonomy" id="1926630"/>
    <lineage>
        <taxon>Bacteria</taxon>
        <taxon>Pseudomonadati</taxon>
        <taxon>Pseudomonadota</taxon>
        <taxon>Alphaproteobacteria</taxon>
        <taxon>Sphingomonadales</taxon>
        <taxon>Erythrobacteraceae</taxon>
        <taxon>Alteriqipengyuania</taxon>
    </lineage>
</organism>
<gene>
    <name evidence="4" type="ORF">GRI68_11605</name>
</gene>
<dbReference type="Gene3D" id="3.40.50.150">
    <property type="entry name" value="Vaccinia Virus protein VP39"/>
    <property type="match status" value="1"/>
</dbReference>
<accession>A0A6I4U7F5</accession>
<proteinExistence type="inferred from homology"/>
<dbReference type="InterPro" id="IPR000682">
    <property type="entry name" value="PCMT"/>
</dbReference>
<dbReference type="PANTHER" id="PTHR11579">
    <property type="entry name" value="PROTEIN-L-ISOASPARTATE O-METHYLTRANSFERASE"/>
    <property type="match status" value="1"/>
</dbReference>
<comment type="similarity">
    <text evidence="1">Belongs to the methyltransferase superfamily. L-isoaspartyl/D-aspartyl protein methyltransferase family.</text>
</comment>